<comment type="caution">
    <text evidence="3">The sequence shown here is derived from an EMBL/GenBank/DDBJ whole genome shotgun (WGS) entry which is preliminary data.</text>
</comment>
<evidence type="ECO:0000259" key="2">
    <source>
        <dbReference type="PROSITE" id="PS50195"/>
    </source>
</evidence>
<dbReference type="Gene3D" id="3.30.1520.10">
    <property type="entry name" value="Phox-like domain"/>
    <property type="match status" value="1"/>
</dbReference>
<evidence type="ECO:0000313" key="3">
    <source>
        <dbReference type="EMBL" id="RHY19269.1"/>
    </source>
</evidence>
<dbReference type="PROSITE" id="PS50195">
    <property type="entry name" value="PX"/>
    <property type="match status" value="1"/>
</dbReference>
<dbReference type="SUPFAM" id="SSF64268">
    <property type="entry name" value="PX domain"/>
    <property type="match status" value="1"/>
</dbReference>
<dbReference type="AlphaFoldDB" id="A0A397BJJ5"/>
<dbReference type="CDD" id="cd06093">
    <property type="entry name" value="PX_domain"/>
    <property type="match status" value="1"/>
</dbReference>
<organism evidence="3 4">
    <name type="scientific">Aphanomyces astaci</name>
    <name type="common">Crayfish plague agent</name>
    <dbReference type="NCBI Taxonomy" id="112090"/>
    <lineage>
        <taxon>Eukaryota</taxon>
        <taxon>Sar</taxon>
        <taxon>Stramenopiles</taxon>
        <taxon>Oomycota</taxon>
        <taxon>Saprolegniomycetes</taxon>
        <taxon>Saprolegniales</taxon>
        <taxon>Verrucalvaceae</taxon>
        <taxon>Aphanomyces</taxon>
    </lineage>
</organism>
<evidence type="ECO:0000313" key="4">
    <source>
        <dbReference type="Proteomes" id="UP000266239"/>
    </source>
</evidence>
<name>A0A397BJJ5_APHAT</name>
<gene>
    <name evidence="3" type="ORF">DYB25_013685</name>
</gene>
<feature type="domain" description="PX" evidence="2">
    <location>
        <begin position="1"/>
        <end position="119"/>
    </location>
</feature>
<sequence length="148" mass="16971">MSVGLAVTGHLEADGKSVRFYVEMQSDAFRFSLNGRYSELRQLHTTLLHTLRALDKSLVLPSFPPKHVLEDMRRRTKIAQREAELFEYYTLVATNSIAVDWLASQYAVRSNLASEDRVRDGVEFTPPQALKQRSSRRSRRSTNQPSLM</sequence>
<dbReference type="Pfam" id="PF00787">
    <property type="entry name" value="PX"/>
    <property type="match status" value="1"/>
</dbReference>
<dbReference type="GO" id="GO:0035091">
    <property type="term" value="F:phosphatidylinositol binding"/>
    <property type="evidence" value="ECO:0007669"/>
    <property type="project" value="InterPro"/>
</dbReference>
<proteinExistence type="predicted"/>
<evidence type="ECO:0000256" key="1">
    <source>
        <dbReference type="SAM" id="MobiDB-lite"/>
    </source>
</evidence>
<dbReference type="InterPro" id="IPR001683">
    <property type="entry name" value="PX_dom"/>
</dbReference>
<dbReference type="VEuPathDB" id="FungiDB:H257_01702"/>
<dbReference type="InterPro" id="IPR036871">
    <property type="entry name" value="PX_dom_sf"/>
</dbReference>
<reference evidence="3 4" key="1">
    <citation type="submission" date="2018-08" db="EMBL/GenBank/DDBJ databases">
        <title>Aphanomyces genome sequencing and annotation.</title>
        <authorList>
            <person name="Minardi D."/>
            <person name="Oidtmann B."/>
            <person name="Van Der Giezen M."/>
            <person name="Studholme D.J."/>
        </authorList>
    </citation>
    <scope>NUCLEOTIDE SEQUENCE [LARGE SCALE GENOMIC DNA]</scope>
    <source>
        <strain evidence="3 4">Yx</strain>
    </source>
</reference>
<dbReference type="Proteomes" id="UP000266239">
    <property type="component" value="Unassembled WGS sequence"/>
</dbReference>
<feature type="region of interest" description="Disordered" evidence="1">
    <location>
        <begin position="117"/>
        <end position="148"/>
    </location>
</feature>
<accession>A0A397BJJ5</accession>
<protein>
    <recommendedName>
        <fullName evidence="2">PX domain-containing protein</fullName>
    </recommendedName>
</protein>
<dbReference type="EMBL" id="QUTA01004565">
    <property type="protein sequence ID" value="RHY19269.1"/>
    <property type="molecule type" value="Genomic_DNA"/>
</dbReference>